<comment type="similarity">
    <text evidence="1">Belongs to the CoA-transferase III family.</text>
</comment>
<evidence type="ECO:0000313" key="3">
    <source>
        <dbReference type="EMBL" id="KAK8015717.1"/>
    </source>
</evidence>
<comment type="caution">
    <text evidence="3">The sequence shown here is derived from an EMBL/GenBank/DDBJ whole genome shotgun (WGS) entry which is preliminary data.</text>
</comment>
<reference evidence="3 4" key="1">
    <citation type="submission" date="2023-01" db="EMBL/GenBank/DDBJ databases">
        <title>Analysis of 21 Apiospora genomes using comparative genomics revels a genus with tremendous synthesis potential of carbohydrate active enzymes and secondary metabolites.</title>
        <authorList>
            <person name="Sorensen T."/>
        </authorList>
    </citation>
    <scope>NUCLEOTIDE SEQUENCE [LARGE SCALE GENOMIC DNA]</scope>
    <source>
        <strain evidence="3 4">CBS 20057</strain>
    </source>
</reference>
<dbReference type="EMBL" id="JAQQWI010000012">
    <property type="protein sequence ID" value="KAK8015717.1"/>
    <property type="molecule type" value="Genomic_DNA"/>
</dbReference>
<evidence type="ECO:0000313" key="4">
    <source>
        <dbReference type="Proteomes" id="UP001396898"/>
    </source>
</evidence>
<dbReference type="PANTHER" id="PTHR48207:SF3">
    <property type="entry name" value="SUCCINATE--HYDROXYMETHYLGLUTARATE COA-TRANSFERASE"/>
    <property type="match status" value="1"/>
</dbReference>
<sequence>MAARAPGSCTLLHAHRPSLLTLVSPPPAVARQRRSFWASQTCFIKSTSSTPKPADKSHLPLHGITVVSLEQAIAAPFCTRQLADHGARVIKIERPGAGDFARSYDTRVGPGLSSHFVWANRSKESLALDLKQPQDLAILHKLLAGLRVDVLVQNLAPGAADRLGLSYEALRRDHPSLIVCDISGYGASGPYRDKKAYDLLVQSEAGLLSTTGGADGRSPAKVGISIADIASGMYALTSIMGALMRRDKTETKAGCRIDISMLEAMVEWMSFPLYYSYQGQPGPRPMGASHASIYPYGPFETGGRGSVMLGVQNEREWTRLCAEVLHDAPLAVDARFDTNSKRVENREALRQIMLGVFGKLSAEAVIARLDAAGIANAKVNDMKGVWEHPQLKARHRWTEVETSQGPVPALLPPGVSCVDQAKMEEVPSVGQHNEAILEQLGLQD</sequence>
<name>A0ABR1RLH7_9PEZI</name>
<dbReference type="Gene3D" id="3.30.1540.10">
    <property type="entry name" value="formyl-coa transferase, domain 3"/>
    <property type="match status" value="1"/>
</dbReference>
<protein>
    <submittedName>
        <fullName evidence="3">CAIB/BAIF family enzyme</fullName>
    </submittedName>
</protein>
<dbReference type="Proteomes" id="UP001396898">
    <property type="component" value="Unassembled WGS sequence"/>
</dbReference>
<accession>A0ABR1RLH7</accession>
<dbReference type="PANTHER" id="PTHR48207">
    <property type="entry name" value="SUCCINATE--HYDROXYMETHYLGLUTARATE COA-TRANSFERASE"/>
    <property type="match status" value="1"/>
</dbReference>
<dbReference type="InterPro" id="IPR023606">
    <property type="entry name" value="CoA-Trfase_III_dom_1_sf"/>
</dbReference>
<dbReference type="Gene3D" id="3.40.50.10540">
    <property type="entry name" value="Crotonobetainyl-coa:carnitine coa-transferase, domain 1"/>
    <property type="match status" value="1"/>
</dbReference>
<evidence type="ECO:0000256" key="1">
    <source>
        <dbReference type="ARBA" id="ARBA00008383"/>
    </source>
</evidence>
<dbReference type="InterPro" id="IPR044855">
    <property type="entry name" value="CoA-Trfase_III_dom3_sf"/>
</dbReference>
<dbReference type="InterPro" id="IPR050483">
    <property type="entry name" value="CoA-transferase_III_domain"/>
</dbReference>
<organism evidence="3 4">
    <name type="scientific">Apiospora marii</name>
    <dbReference type="NCBI Taxonomy" id="335849"/>
    <lineage>
        <taxon>Eukaryota</taxon>
        <taxon>Fungi</taxon>
        <taxon>Dikarya</taxon>
        <taxon>Ascomycota</taxon>
        <taxon>Pezizomycotina</taxon>
        <taxon>Sordariomycetes</taxon>
        <taxon>Xylariomycetidae</taxon>
        <taxon>Amphisphaeriales</taxon>
        <taxon>Apiosporaceae</taxon>
        <taxon>Apiospora</taxon>
    </lineage>
</organism>
<keyword evidence="4" id="KW-1185">Reference proteome</keyword>
<proteinExistence type="inferred from homology"/>
<keyword evidence="2" id="KW-0808">Transferase</keyword>
<dbReference type="InterPro" id="IPR003673">
    <property type="entry name" value="CoA-Trfase_fam_III"/>
</dbReference>
<dbReference type="SUPFAM" id="SSF89796">
    <property type="entry name" value="CoA-transferase family III (CaiB/BaiF)"/>
    <property type="match status" value="1"/>
</dbReference>
<evidence type="ECO:0000256" key="2">
    <source>
        <dbReference type="ARBA" id="ARBA00022679"/>
    </source>
</evidence>
<dbReference type="Pfam" id="PF02515">
    <property type="entry name" value="CoA_transf_3"/>
    <property type="match status" value="1"/>
</dbReference>
<gene>
    <name evidence="3" type="ORF">PG991_008605</name>
</gene>